<reference evidence="1 2" key="1">
    <citation type="submission" date="2018-12" db="EMBL/GenBank/DDBJ databases">
        <authorList>
            <consortium name="Pathogen Informatics"/>
        </authorList>
    </citation>
    <scope>NUCLEOTIDE SEQUENCE [LARGE SCALE GENOMIC DNA]</scope>
    <source>
        <strain evidence="1 2">NCTC10485</strain>
    </source>
</reference>
<gene>
    <name evidence="1" type="ORF">NCTC10485_00703</name>
</gene>
<accession>A0A448HZU1</accession>
<evidence type="ECO:0000313" key="1">
    <source>
        <dbReference type="EMBL" id="VEG45659.1"/>
    </source>
</evidence>
<evidence type="ECO:0000313" key="2">
    <source>
        <dbReference type="Proteomes" id="UP000282551"/>
    </source>
</evidence>
<sequence>MSDYSRLAANWIRWSGLSGVPNASVVEDHANDRAVFKSSEGSFTLNHQSDWWSLDETDDRGSQHYDTARFSTFALAEIYLIWTWASVARTARGAENLGAALYAAGFNPAVAVEEETPGVYKLSSRAGTAIVTGVKATIISHLMEEPVEKVEALVSTGFPSST</sequence>
<keyword evidence="2" id="KW-1185">Reference proteome</keyword>
<protein>
    <submittedName>
        <fullName evidence="1">Uncharacterized protein</fullName>
    </submittedName>
</protein>
<organism evidence="1 2">
    <name type="scientific">Mycolicibacterium chitae</name>
    <name type="common">Mycobacterium chitae</name>
    <dbReference type="NCBI Taxonomy" id="1792"/>
    <lineage>
        <taxon>Bacteria</taxon>
        <taxon>Bacillati</taxon>
        <taxon>Actinomycetota</taxon>
        <taxon>Actinomycetes</taxon>
        <taxon>Mycobacteriales</taxon>
        <taxon>Mycobacteriaceae</taxon>
        <taxon>Mycolicibacterium</taxon>
    </lineage>
</organism>
<proteinExistence type="predicted"/>
<name>A0A448HZU1_MYCCI</name>
<dbReference type="AlphaFoldDB" id="A0A448HZU1"/>
<dbReference type="RefSeq" id="WP_126332455.1">
    <property type="nucleotide sequence ID" value="NZ_AP022604.1"/>
</dbReference>
<dbReference type="Proteomes" id="UP000282551">
    <property type="component" value="Chromosome"/>
</dbReference>
<dbReference type="OrthoDB" id="4623006at2"/>
<dbReference type="EMBL" id="LR134355">
    <property type="protein sequence ID" value="VEG45659.1"/>
    <property type="molecule type" value="Genomic_DNA"/>
</dbReference>